<organism evidence="3 4">
    <name type="scientific">Methanolapillus africanus</name>
    <dbReference type="NCBI Taxonomy" id="3028297"/>
    <lineage>
        <taxon>Archaea</taxon>
        <taxon>Methanobacteriati</taxon>
        <taxon>Methanobacteriota</taxon>
        <taxon>Stenosarchaea group</taxon>
        <taxon>Methanomicrobia</taxon>
        <taxon>Methanosarcinales</taxon>
        <taxon>Methanosarcinaceae</taxon>
        <taxon>Methanolapillus</taxon>
    </lineage>
</organism>
<keyword evidence="2" id="KW-0472">Membrane</keyword>
<evidence type="ECO:0000256" key="2">
    <source>
        <dbReference type="SAM" id="Phobius"/>
    </source>
</evidence>
<feature type="compositionally biased region" description="Polar residues" evidence="1">
    <location>
        <begin position="1"/>
        <end position="12"/>
    </location>
</feature>
<protein>
    <submittedName>
        <fullName evidence="3">Uncharacterized protein</fullName>
    </submittedName>
</protein>
<evidence type="ECO:0000313" key="3">
    <source>
        <dbReference type="EMBL" id="MDV0446851.1"/>
    </source>
</evidence>
<name>A0AAE4MJ09_9EURY</name>
<dbReference type="Proteomes" id="UP001271789">
    <property type="component" value="Unassembled WGS sequence"/>
</dbReference>
<keyword evidence="4" id="KW-1185">Reference proteome</keyword>
<dbReference type="EMBL" id="JAWDKD010000013">
    <property type="protein sequence ID" value="MDV0446851.1"/>
    <property type="molecule type" value="Genomic_DNA"/>
</dbReference>
<evidence type="ECO:0000256" key="1">
    <source>
        <dbReference type="SAM" id="MobiDB-lite"/>
    </source>
</evidence>
<reference evidence="3" key="1">
    <citation type="submission" date="2023-06" db="EMBL/GenBank/DDBJ databases">
        <title>Genome sequence of Methanosarcinaceae archaeon Ag5.</title>
        <authorList>
            <person name="Protasov E."/>
            <person name="Platt K."/>
            <person name="Poehlein A."/>
            <person name="Daniel R."/>
            <person name="Brune A."/>
        </authorList>
    </citation>
    <scope>NUCLEOTIDE SEQUENCE</scope>
    <source>
        <strain evidence="3">Ag5</strain>
    </source>
</reference>
<feature type="transmembrane region" description="Helical" evidence="2">
    <location>
        <begin position="21"/>
        <end position="43"/>
    </location>
</feature>
<dbReference type="RefSeq" id="WP_338099262.1">
    <property type="nucleotide sequence ID" value="NZ_JAWDKD010000013.1"/>
</dbReference>
<feature type="region of interest" description="Disordered" evidence="1">
    <location>
        <begin position="1"/>
        <end position="21"/>
    </location>
</feature>
<dbReference type="InterPro" id="IPR021323">
    <property type="entry name" value="DUF2927"/>
</dbReference>
<dbReference type="Gene3D" id="3.40.390.10">
    <property type="entry name" value="Collagenase (Catalytic Domain)"/>
    <property type="match status" value="1"/>
</dbReference>
<dbReference type="InterPro" id="IPR024079">
    <property type="entry name" value="MetalloPept_cat_dom_sf"/>
</dbReference>
<gene>
    <name evidence="3" type="ORF">MsAg5_07100</name>
</gene>
<keyword evidence="2" id="KW-0812">Transmembrane</keyword>
<comment type="caution">
    <text evidence="3">The sequence shown here is derived from an EMBL/GenBank/DDBJ whole genome shotgun (WGS) entry which is preliminary data.</text>
</comment>
<proteinExistence type="predicted"/>
<accession>A0AAE4MJ09</accession>
<dbReference type="Pfam" id="PF11150">
    <property type="entry name" value="DUF2927"/>
    <property type="match status" value="1"/>
</dbReference>
<dbReference type="SUPFAM" id="SSF55486">
    <property type="entry name" value="Metalloproteases ('zincins'), catalytic domain"/>
    <property type="match status" value="1"/>
</dbReference>
<keyword evidence="2" id="KW-1133">Transmembrane helix</keyword>
<dbReference type="AlphaFoldDB" id="A0AAE4MJ09"/>
<dbReference type="GO" id="GO:0008237">
    <property type="term" value="F:metallopeptidase activity"/>
    <property type="evidence" value="ECO:0007669"/>
    <property type="project" value="InterPro"/>
</dbReference>
<sequence length="263" mass="29270">MEENKNNSSEAGGSSADKKPSAASTIGKLLLVVIIFAVLVFYLSQTGALASINPGWGFKALNEKSSENFDEALVFIWDTQMNDSTTSGVQKWAAPMKIKIEGDPSDKDLKALNQTIAEFNTIQGFPGMQIVNSGENIKIIYTTNENYETVRDQYSSGGFEKSFCDFNIRNGEIYQANIIMEPGGPQGYRNSVMLHEFGHMLGFYDHVDGRTSIMNMNNPVSSFSKTDTLALKMIYNPDIPIGMPYFRLCDYYDNTTVDEFVNN</sequence>
<evidence type="ECO:0000313" key="4">
    <source>
        <dbReference type="Proteomes" id="UP001271789"/>
    </source>
</evidence>